<dbReference type="InterPro" id="IPR050586">
    <property type="entry name" value="CPA3_Na-H_Antiporter_D"/>
</dbReference>
<feature type="transmembrane region" description="Helical" evidence="6">
    <location>
        <begin position="34"/>
        <end position="54"/>
    </location>
</feature>
<feature type="transmembrane region" description="Helical" evidence="6">
    <location>
        <begin position="316"/>
        <end position="337"/>
    </location>
</feature>
<evidence type="ECO:0000256" key="6">
    <source>
        <dbReference type="SAM" id="Phobius"/>
    </source>
</evidence>
<comment type="subcellular location">
    <subcellularLocation>
        <location evidence="1">Cell membrane</location>
        <topology evidence="1">Multi-pass membrane protein</topology>
    </subcellularLocation>
</comment>
<evidence type="ECO:0000313" key="9">
    <source>
        <dbReference type="Proteomes" id="UP001500194"/>
    </source>
</evidence>
<gene>
    <name evidence="8" type="ORF">GCM10009019_25620</name>
</gene>
<feature type="transmembrane region" description="Helical" evidence="6">
    <location>
        <begin position="422"/>
        <end position="445"/>
    </location>
</feature>
<accession>A0AAV3T4B0</accession>
<protein>
    <submittedName>
        <fullName evidence="8">Proton-conducting transporter membrane subunit</fullName>
    </submittedName>
</protein>
<feature type="transmembrane region" description="Helical" evidence="6">
    <location>
        <begin position="343"/>
        <end position="370"/>
    </location>
</feature>
<evidence type="ECO:0000256" key="1">
    <source>
        <dbReference type="ARBA" id="ARBA00004651"/>
    </source>
</evidence>
<feature type="transmembrane region" description="Helical" evidence="6">
    <location>
        <begin position="287"/>
        <end position="309"/>
    </location>
</feature>
<dbReference type="RefSeq" id="WP_227262136.1">
    <property type="nucleotide sequence ID" value="NZ_BAAADU010000002.1"/>
</dbReference>
<feature type="transmembrane region" description="Helical" evidence="6">
    <location>
        <begin position="391"/>
        <end position="410"/>
    </location>
</feature>
<organism evidence="8 9">
    <name type="scientific">Salarchaeum japonicum</name>
    <dbReference type="NCBI Taxonomy" id="555573"/>
    <lineage>
        <taxon>Archaea</taxon>
        <taxon>Methanobacteriati</taxon>
        <taxon>Methanobacteriota</taxon>
        <taxon>Stenosarchaea group</taxon>
        <taxon>Halobacteria</taxon>
        <taxon>Halobacteriales</taxon>
        <taxon>Halobacteriaceae</taxon>
    </lineage>
</organism>
<evidence type="ECO:0000313" key="8">
    <source>
        <dbReference type="EMBL" id="GAA0659879.1"/>
    </source>
</evidence>
<keyword evidence="4 6" id="KW-1133">Transmembrane helix</keyword>
<comment type="caution">
    <text evidence="8">The sequence shown here is derived from an EMBL/GenBank/DDBJ whole genome shotgun (WGS) entry which is preliminary data.</text>
</comment>
<dbReference type="GeneID" id="68572751"/>
<dbReference type="PANTHER" id="PTHR42703:SF1">
    <property type="entry name" value="NA(+)_H(+) ANTIPORTER SUBUNIT D1"/>
    <property type="match status" value="1"/>
</dbReference>
<feature type="transmembrane region" description="Helical" evidence="6">
    <location>
        <begin position="108"/>
        <end position="127"/>
    </location>
</feature>
<keyword evidence="3 6" id="KW-0812">Transmembrane</keyword>
<evidence type="ECO:0000256" key="2">
    <source>
        <dbReference type="ARBA" id="ARBA00022475"/>
    </source>
</evidence>
<dbReference type="PANTHER" id="PTHR42703">
    <property type="entry name" value="NADH DEHYDROGENASE"/>
    <property type="match status" value="1"/>
</dbReference>
<dbReference type="GO" id="GO:0008137">
    <property type="term" value="F:NADH dehydrogenase (ubiquinone) activity"/>
    <property type="evidence" value="ECO:0007669"/>
    <property type="project" value="InterPro"/>
</dbReference>
<feature type="transmembrane region" description="Helical" evidence="6">
    <location>
        <begin position="163"/>
        <end position="183"/>
    </location>
</feature>
<dbReference type="GO" id="GO:0042773">
    <property type="term" value="P:ATP synthesis coupled electron transport"/>
    <property type="evidence" value="ECO:0007669"/>
    <property type="project" value="InterPro"/>
</dbReference>
<feature type="transmembrane region" description="Helical" evidence="6">
    <location>
        <begin position="133"/>
        <end position="151"/>
    </location>
</feature>
<feature type="transmembrane region" description="Helical" evidence="6">
    <location>
        <begin position="66"/>
        <end position="96"/>
    </location>
</feature>
<evidence type="ECO:0000256" key="3">
    <source>
        <dbReference type="ARBA" id="ARBA00022692"/>
    </source>
</evidence>
<reference evidence="8 9" key="1">
    <citation type="journal article" date="2019" name="Int. J. Syst. Evol. Microbiol.">
        <title>The Global Catalogue of Microorganisms (GCM) 10K type strain sequencing project: providing services to taxonomists for standard genome sequencing and annotation.</title>
        <authorList>
            <consortium name="The Broad Institute Genomics Platform"/>
            <consortium name="The Broad Institute Genome Sequencing Center for Infectious Disease"/>
            <person name="Wu L."/>
            <person name="Ma J."/>
        </authorList>
    </citation>
    <scope>NUCLEOTIDE SEQUENCE [LARGE SCALE GENOMIC DNA]</scope>
    <source>
        <strain evidence="8 9">JCM 16327</strain>
    </source>
</reference>
<keyword evidence="2" id="KW-1003">Cell membrane</keyword>
<dbReference type="AlphaFoldDB" id="A0AAV3T4B0"/>
<dbReference type="Proteomes" id="UP001500194">
    <property type="component" value="Unassembled WGS sequence"/>
</dbReference>
<dbReference type="InterPro" id="IPR001750">
    <property type="entry name" value="ND/Mrp_TM"/>
</dbReference>
<dbReference type="PRINTS" id="PR01437">
    <property type="entry name" value="NUOXDRDTASE4"/>
</dbReference>
<name>A0AAV3T4B0_9EURY</name>
<evidence type="ECO:0000259" key="7">
    <source>
        <dbReference type="Pfam" id="PF00361"/>
    </source>
</evidence>
<feature type="transmembrane region" description="Helical" evidence="6">
    <location>
        <begin position="203"/>
        <end position="223"/>
    </location>
</feature>
<keyword evidence="9" id="KW-1185">Reference proteome</keyword>
<dbReference type="GO" id="GO:0005886">
    <property type="term" value="C:plasma membrane"/>
    <property type="evidence" value="ECO:0007669"/>
    <property type="project" value="UniProtKB-SubCell"/>
</dbReference>
<proteinExistence type="predicted"/>
<sequence>MNQFVIAPLLVALCTAILTLLTRRFGRVQRALSVLGGLGYVAAVAWLVTAVYPSGGPAVYHLGDWVAPYGIVLVADSLSAFMLAISAVVTLPALVYATRHVSAFGQKVSFHPLFHLMVVGVTGSFLTGDIFNLFVWFEVMLLSSYVLVVFYSGPEQTTATLRYVVLNLVGSAVMLLAIGGLYATTGTLNMADMAHRLANAQQYGVHVAPVLGLTALLFAVFMVKAGAVPFHWWVPDAYAAAPAPVSAVLAGVVKKVGVYAVIRLYFTVFAAAPLTDLAVPGDTVLGFFGIVLLASAVLSMLFGGIAAVGQHDLDRLLAYSSIGQVGFIFAALAAAALRPELAAVGIAAALVYSLTHALAKSLLFLLSGVVEDAAGTRRLDDLGGLARQSPVVAGAFLLGGLGLVGIPPLVGFFGKFLVFDALAQTDVVVGLAAALVGAILTVAYVSNAWNRGFWGEQSAAVAGWDADSVQVACVVALALGVVAAGVGFNPILEFARAGADAALDRTAYITSVLEQGGGHA</sequence>
<evidence type="ECO:0000256" key="5">
    <source>
        <dbReference type="ARBA" id="ARBA00023136"/>
    </source>
</evidence>
<keyword evidence="5 6" id="KW-0472">Membrane</keyword>
<feature type="transmembrane region" description="Helical" evidence="6">
    <location>
        <begin position="256"/>
        <end position="275"/>
    </location>
</feature>
<evidence type="ECO:0000256" key="4">
    <source>
        <dbReference type="ARBA" id="ARBA00022989"/>
    </source>
</evidence>
<dbReference type="EMBL" id="BAAADU010000002">
    <property type="protein sequence ID" value="GAA0659879.1"/>
    <property type="molecule type" value="Genomic_DNA"/>
</dbReference>
<feature type="domain" description="NADH:quinone oxidoreductase/Mrp antiporter transmembrane" evidence="7">
    <location>
        <begin position="129"/>
        <end position="441"/>
    </location>
</feature>
<feature type="transmembrane region" description="Helical" evidence="6">
    <location>
        <begin position="6"/>
        <end position="22"/>
    </location>
</feature>
<dbReference type="InterPro" id="IPR003918">
    <property type="entry name" value="NADH_UbQ_OxRdtase"/>
</dbReference>
<dbReference type="Pfam" id="PF00361">
    <property type="entry name" value="Proton_antipo_M"/>
    <property type="match status" value="1"/>
</dbReference>